<feature type="non-terminal residue" evidence="1">
    <location>
        <position position="141"/>
    </location>
</feature>
<protein>
    <submittedName>
        <fullName evidence="1">S-adenosyl-L-methionine-dependent methyltransferase</fullName>
    </submittedName>
</protein>
<dbReference type="Proteomes" id="UP000790377">
    <property type="component" value="Unassembled WGS sequence"/>
</dbReference>
<comment type="caution">
    <text evidence="1">The sequence shown here is derived from an EMBL/GenBank/DDBJ whole genome shotgun (WGS) entry which is preliminary data.</text>
</comment>
<sequence length="141" mass="16364">MEANADYRRLRAGLWEYHFANPTSAVAKASFRPGLYGRVDKDRWFQTTVTNVDPSAKQCRVLNPYCKRIFTVRELARSQGFPDHFVFYSEDDKVKRMHRQIGNAVPWPLSIALGRELRSALMKQWSKDQESRALEPVGMEV</sequence>
<reference evidence="1" key="1">
    <citation type="journal article" date="2021" name="New Phytol.">
        <title>Evolutionary innovations through gain and loss of genes in the ectomycorrhizal Boletales.</title>
        <authorList>
            <person name="Wu G."/>
            <person name="Miyauchi S."/>
            <person name="Morin E."/>
            <person name="Kuo A."/>
            <person name="Drula E."/>
            <person name="Varga T."/>
            <person name="Kohler A."/>
            <person name="Feng B."/>
            <person name="Cao Y."/>
            <person name="Lipzen A."/>
            <person name="Daum C."/>
            <person name="Hundley H."/>
            <person name="Pangilinan J."/>
            <person name="Johnson J."/>
            <person name="Barry K."/>
            <person name="LaButti K."/>
            <person name="Ng V."/>
            <person name="Ahrendt S."/>
            <person name="Min B."/>
            <person name="Choi I.G."/>
            <person name="Park H."/>
            <person name="Plett J.M."/>
            <person name="Magnuson J."/>
            <person name="Spatafora J.W."/>
            <person name="Nagy L.G."/>
            <person name="Henrissat B."/>
            <person name="Grigoriev I.V."/>
            <person name="Yang Z.L."/>
            <person name="Xu J."/>
            <person name="Martin F.M."/>
        </authorList>
    </citation>
    <scope>NUCLEOTIDE SEQUENCE</scope>
    <source>
        <strain evidence="1">ATCC 28755</strain>
    </source>
</reference>
<evidence type="ECO:0000313" key="1">
    <source>
        <dbReference type="EMBL" id="KAH7906527.1"/>
    </source>
</evidence>
<name>A0ACB8A1G9_9AGAM</name>
<gene>
    <name evidence="1" type="ORF">BJ138DRAFT_1162433</name>
</gene>
<dbReference type="EMBL" id="MU268007">
    <property type="protein sequence ID" value="KAH7906527.1"/>
    <property type="molecule type" value="Genomic_DNA"/>
</dbReference>
<proteinExistence type="predicted"/>
<accession>A0ACB8A1G9</accession>
<organism evidence="1 2">
    <name type="scientific">Hygrophoropsis aurantiaca</name>
    <dbReference type="NCBI Taxonomy" id="72124"/>
    <lineage>
        <taxon>Eukaryota</taxon>
        <taxon>Fungi</taxon>
        <taxon>Dikarya</taxon>
        <taxon>Basidiomycota</taxon>
        <taxon>Agaricomycotina</taxon>
        <taxon>Agaricomycetes</taxon>
        <taxon>Agaricomycetidae</taxon>
        <taxon>Boletales</taxon>
        <taxon>Coniophorineae</taxon>
        <taxon>Hygrophoropsidaceae</taxon>
        <taxon>Hygrophoropsis</taxon>
    </lineage>
</organism>
<keyword evidence="2" id="KW-1185">Reference proteome</keyword>
<evidence type="ECO:0000313" key="2">
    <source>
        <dbReference type="Proteomes" id="UP000790377"/>
    </source>
</evidence>
<keyword evidence="1" id="KW-0808">Transferase</keyword>
<keyword evidence="1" id="KW-0489">Methyltransferase</keyword>